<proteinExistence type="predicted"/>
<evidence type="ECO:0000256" key="1">
    <source>
        <dbReference type="SAM" id="Phobius"/>
    </source>
</evidence>
<protein>
    <submittedName>
        <fullName evidence="2">Uncharacterized protein</fullName>
    </submittedName>
</protein>
<sequence length="68" mass="7848">MANDRNQLIISAIMFGLLVWGALLAIGAYKFDLDPRKGFIVFGFTIAFLLFWAVMLSVRRRREEKDKP</sequence>
<dbReference type="Proteomes" id="UP000317648">
    <property type="component" value="Chromosome"/>
</dbReference>
<name>A0A518DST9_9BACT</name>
<feature type="transmembrane region" description="Helical" evidence="1">
    <location>
        <begin position="39"/>
        <end position="58"/>
    </location>
</feature>
<reference evidence="2 3" key="1">
    <citation type="submission" date="2019-02" db="EMBL/GenBank/DDBJ databases">
        <title>Deep-cultivation of Planctomycetes and their phenomic and genomic characterization uncovers novel biology.</title>
        <authorList>
            <person name="Wiegand S."/>
            <person name="Jogler M."/>
            <person name="Boedeker C."/>
            <person name="Pinto D."/>
            <person name="Vollmers J."/>
            <person name="Rivas-Marin E."/>
            <person name="Kohn T."/>
            <person name="Peeters S.H."/>
            <person name="Heuer A."/>
            <person name="Rast P."/>
            <person name="Oberbeckmann S."/>
            <person name="Bunk B."/>
            <person name="Jeske O."/>
            <person name="Meyerdierks A."/>
            <person name="Storesund J.E."/>
            <person name="Kallscheuer N."/>
            <person name="Luecker S."/>
            <person name="Lage O.M."/>
            <person name="Pohl T."/>
            <person name="Merkel B.J."/>
            <person name="Hornburger P."/>
            <person name="Mueller R.-W."/>
            <person name="Bruemmer F."/>
            <person name="Labrenz M."/>
            <person name="Spormann A.M."/>
            <person name="Op den Camp H."/>
            <person name="Overmann J."/>
            <person name="Amann R."/>
            <person name="Jetten M.S.M."/>
            <person name="Mascher T."/>
            <person name="Medema M.H."/>
            <person name="Devos D.P."/>
            <person name="Kaster A.-K."/>
            <person name="Ovreas L."/>
            <person name="Rohde M."/>
            <person name="Galperin M.Y."/>
            <person name="Jogler C."/>
        </authorList>
    </citation>
    <scope>NUCLEOTIDE SEQUENCE [LARGE SCALE GENOMIC DNA]</scope>
    <source>
        <strain evidence="2 3">Pla85_3_4</strain>
    </source>
</reference>
<accession>A0A518DST9</accession>
<keyword evidence="1" id="KW-0472">Membrane</keyword>
<dbReference type="OrthoDB" id="284395at2"/>
<keyword evidence="1" id="KW-1133">Transmembrane helix</keyword>
<dbReference type="RefSeq" id="WP_145053692.1">
    <property type="nucleotide sequence ID" value="NZ_CP036433.1"/>
</dbReference>
<dbReference type="AlphaFoldDB" id="A0A518DST9"/>
<evidence type="ECO:0000313" key="2">
    <source>
        <dbReference type="EMBL" id="QDU94899.1"/>
    </source>
</evidence>
<dbReference type="EMBL" id="CP036433">
    <property type="protein sequence ID" value="QDU94899.1"/>
    <property type="molecule type" value="Genomic_DNA"/>
</dbReference>
<dbReference type="KEGG" id="lcre:Pla8534_27070"/>
<organism evidence="2 3">
    <name type="scientific">Lignipirellula cremea</name>
    <dbReference type="NCBI Taxonomy" id="2528010"/>
    <lineage>
        <taxon>Bacteria</taxon>
        <taxon>Pseudomonadati</taxon>
        <taxon>Planctomycetota</taxon>
        <taxon>Planctomycetia</taxon>
        <taxon>Pirellulales</taxon>
        <taxon>Pirellulaceae</taxon>
        <taxon>Lignipirellula</taxon>
    </lineage>
</organism>
<feature type="transmembrane region" description="Helical" evidence="1">
    <location>
        <begin position="7"/>
        <end position="27"/>
    </location>
</feature>
<keyword evidence="1" id="KW-0812">Transmembrane</keyword>
<gene>
    <name evidence="2" type="ORF">Pla8534_27070</name>
</gene>
<evidence type="ECO:0000313" key="3">
    <source>
        <dbReference type="Proteomes" id="UP000317648"/>
    </source>
</evidence>
<keyword evidence="3" id="KW-1185">Reference proteome</keyword>